<evidence type="ECO:0000313" key="2">
    <source>
        <dbReference type="EMBL" id="VDI53931.1"/>
    </source>
</evidence>
<gene>
    <name evidence="2" type="ORF">MGAL_10B050861</name>
</gene>
<reference evidence="2" key="1">
    <citation type="submission" date="2018-11" db="EMBL/GenBank/DDBJ databases">
        <authorList>
            <person name="Alioto T."/>
            <person name="Alioto T."/>
        </authorList>
    </citation>
    <scope>NUCLEOTIDE SEQUENCE</scope>
</reference>
<keyword evidence="1" id="KW-1133">Transmembrane helix</keyword>
<dbReference type="Proteomes" id="UP000596742">
    <property type="component" value="Unassembled WGS sequence"/>
</dbReference>
<accession>A0A8B6FR87</accession>
<proteinExistence type="predicted"/>
<dbReference type="EMBL" id="UYJE01007343">
    <property type="protein sequence ID" value="VDI53931.1"/>
    <property type="molecule type" value="Genomic_DNA"/>
</dbReference>
<evidence type="ECO:0000256" key="1">
    <source>
        <dbReference type="SAM" id="Phobius"/>
    </source>
</evidence>
<dbReference type="OrthoDB" id="6046795at2759"/>
<keyword evidence="1" id="KW-0812">Transmembrane</keyword>
<organism evidence="2 3">
    <name type="scientific">Mytilus galloprovincialis</name>
    <name type="common">Mediterranean mussel</name>
    <dbReference type="NCBI Taxonomy" id="29158"/>
    <lineage>
        <taxon>Eukaryota</taxon>
        <taxon>Metazoa</taxon>
        <taxon>Spiralia</taxon>
        <taxon>Lophotrochozoa</taxon>
        <taxon>Mollusca</taxon>
        <taxon>Bivalvia</taxon>
        <taxon>Autobranchia</taxon>
        <taxon>Pteriomorphia</taxon>
        <taxon>Mytilida</taxon>
        <taxon>Mytiloidea</taxon>
        <taxon>Mytilidae</taxon>
        <taxon>Mytilinae</taxon>
        <taxon>Mytilus</taxon>
    </lineage>
</organism>
<keyword evidence="1" id="KW-0472">Membrane</keyword>
<dbReference type="AlphaFoldDB" id="A0A8B6FR87"/>
<keyword evidence="3" id="KW-1185">Reference proteome</keyword>
<feature type="transmembrane region" description="Helical" evidence="1">
    <location>
        <begin position="166"/>
        <end position="190"/>
    </location>
</feature>
<protein>
    <submittedName>
        <fullName evidence="2">Uncharacterized protein</fullName>
    </submittedName>
</protein>
<evidence type="ECO:0000313" key="3">
    <source>
        <dbReference type="Proteomes" id="UP000596742"/>
    </source>
</evidence>
<comment type="caution">
    <text evidence="2">The sequence shown here is derived from an EMBL/GenBank/DDBJ whole genome shotgun (WGS) entry which is preliminary data.</text>
</comment>
<name>A0A8B6FR87_MYTGA</name>
<sequence>MDKMAHRRRQHRENTMTYHRRQDYERSEIQLQPSEMYFSQGYISHIFQGGGLIGELLDNLVNGNTRIEYIRKMRVIRRGNRYFSLDNRRLWVYRYYQKLYQNKHPYFFLRVPVELWDWVDVQNETKFSSMNGGVTVKVYNNRNPGGVCFSLVDNIHPNSYTNPGVAILWMLMRFCGSFIGFFVDSIWALVNRIIA</sequence>